<dbReference type="Proteomes" id="UP001597183">
    <property type="component" value="Unassembled WGS sequence"/>
</dbReference>
<feature type="compositionally biased region" description="Polar residues" evidence="1">
    <location>
        <begin position="523"/>
        <end position="534"/>
    </location>
</feature>
<feature type="compositionally biased region" description="Low complexity" evidence="1">
    <location>
        <begin position="306"/>
        <end position="316"/>
    </location>
</feature>
<feature type="compositionally biased region" description="Basic and acidic residues" evidence="1">
    <location>
        <begin position="717"/>
        <end position="735"/>
    </location>
</feature>
<feature type="compositionally biased region" description="Low complexity" evidence="1">
    <location>
        <begin position="496"/>
        <end position="506"/>
    </location>
</feature>
<keyword evidence="3" id="KW-1185">Reference proteome</keyword>
<evidence type="ECO:0000313" key="3">
    <source>
        <dbReference type="Proteomes" id="UP001597183"/>
    </source>
</evidence>
<protein>
    <submittedName>
        <fullName evidence="2">Uncharacterized protein</fullName>
    </submittedName>
</protein>
<name>A0ABW4A9V3_9ACTN</name>
<feature type="compositionally biased region" description="Pro residues" evidence="1">
    <location>
        <begin position="276"/>
        <end position="305"/>
    </location>
</feature>
<accession>A0ABW4A9V3</accession>
<gene>
    <name evidence="2" type="ORF">ACFQ5G_16440</name>
</gene>
<reference evidence="3" key="1">
    <citation type="journal article" date="2019" name="Int. J. Syst. Evol. Microbiol.">
        <title>The Global Catalogue of Microorganisms (GCM) 10K type strain sequencing project: providing services to taxonomists for standard genome sequencing and annotation.</title>
        <authorList>
            <consortium name="The Broad Institute Genomics Platform"/>
            <consortium name="The Broad Institute Genome Sequencing Center for Infectious Disease"/>
            <person name="Wu L."/>
            <person name="Ma J."/>
        </authorList>
    </citation>
    <scope>NUCLEOTIDE SEQUENCE [LARGE SCALE GENOMIC DNA]</scope>
    <source>
        <strain evidence="3">CCM 7526</strain>
    </source>
</reference>
<feature type="region of interest" description="Disordered" evidence="1">
    <location>
        <begin position="237"/>
        <end position="735"/>
    </location>
</feature>
<dbReference type="EMBL" id="JBHTMK010000019">
    <property type="protein sequence ID" value="MFD1366942.1"/>
    <property type="molecule type" value="Genomic_DNA"/>
</dbReference>
<sequence length="735" mass="75933">MADHYGFTADPNYGYSQYSGQTHYGSYPPSTLPYTAPPGPNNPDTVEQISLRIRNMHPEEMATLADQWQNAWAFLADVRGFLVKQSDVLRDESWQSPAARDAFLKMGPGETLAYLDMWMDAAQQNVTALRHLVNVSTEARYAMARLEIAYQREMTAATDVSFLENLEAWVSEGQGWDAAAQEFVSEEQARIRDRYRVEAQQLAQHYGDQFFDYIAVLSNGSGPPVQPMNAVLSQPAGVPGTGGPGQFAPTLPNVPVIPVGDPPPALESPGQNPPQGLLPPGVPLPQPGVVPPGSLPPGVTPPGTLPPGVALPQPGGVLPPPTTVPGTFPPGTLPAGQPLPVPGSVPPGTLPPGGSGPTVIVPGGVRPGLPSQIGRPGGGPTVVIPPGGLPGRTIRRPSGPAAPAIPPGGGREIRRTGPTVVPAPTTGRPGQRPTRTTPGAIPPPQTGRPGRTTPGVTPPPITPGRPGRSGPSLTPPPVTPGRPGRSGPGVTPPAGTPGRPGRTAPGVTPPPATGRPGERRAQPGSTTPVPQTPNGKPARTTPGVMPPPATPGRPGERGRPAGPNRTPGTSTFSPPPTSAAPPVLKNPVEDRGARPGSAAEIRTPAAAQRPGGTAPPVLNRPTSPAAPPPWRPPRADRGSTAWSDMFGAEEARRRAGDGIIDAPERARPDGGPWGLRSRAATGTDGVTPEPGRRRGGGDPAETDQPFGVRTPGGGVISRRDDDHPEEDIGRVLRGR</sequence>
<dbReference type="RefSeq" id="WP_317787805.1">
    <property type="nucleotide sequence ID" value="NZ_AP028461.1"/>
</dbReference>
<evidence type="ECO:0000256" key="1">
    <source>
        <dbReference type="SAM" id="MobiDB-lite"/>
    </source>
</evidence>
<comment type="caution">
    <text evidence="2">The sequence shown here is derived from an EMBL/GenBank/DDBJ whole genome shotgun (WGS) entry which is preliminary data.</text>
</comment>
<feature type="compositionally biased region" description="Low complexity" evidence="1">
    <location>
        <begin position="560"/>
        <end position="572"/>
    </location>
</feature>
<organism evidence="2 3">
    <name type="scientific">Actinoplanes sichuanensis</name>
    <dbReference type="NCBI Taxonomy" id="512349"/>
    <lineage>
        <taxon>Bacteria</taxon>
        <taxon>Bacillati</taxon>
        <taxon>Actinomycetota</taxon>
        <taxon>Actinomycetes</taxon>
        <taxon>Micromonosporales</taxon>
        <taxon>Micromonosporaceae</taxon>
        <taxon>Actinoplanes</taxon>
    </lineage>
</organism>
<evidence type="ECO:0000313" key="2">
    <source>
        <dbReference type="EMBL" id="MFD1366942.1"/>
    </source>
</evidence>
<feature type="compositionally biased region" description="Basic and acidic residues" evidence="1">
    <location>
        <begin position="649"/>
        <end position="668"/>
    </location>
</feature>
<feature type="compositionally biased region" description="Pro residues" evidence="1">
    <location>
        <begin position="317"/>
        <end position="350"/>
    </location>
</feature>
<proteinExistence type="predicted"/>
<feature type="compositionally biased region" description="Low complexity" evidence="1">
    <location>
        <begin position="416"/>
        <end position="439"/>
    </location>
</feature>